<comment type="caution">
    <text evidence="2">The sequence shown here is derived from an EMBL/GenBank/DDBJ whole genome shotgun (WGS) entry which is preliminary data.</text>
</comment>
<evidence type="ECO:0000313" key="2">
    <source>
        <dbReference type="EMBL" id="KAK5104835.1"/>
    </source>
</evidence>
<feature type="chain" id="PRO_5042993482" description="P-loop containing nucleoside triphosphate hydrolase protein" evidence="1">
    <location>
        <begin position="27"/>
        <end position="318"/>
    </location>
</feature>
<evidence type="ECO:0000313" key="3">
    <source>
        <dbReference type="Proteomes" id="UP001310890"/>
    </source>
</evidence>
<dbReference type="Gene3D" id="3.40.50.300">
    <property type="entry name" value="P-loop containing nucleotide triphosphate hydrolases"/>
    <property type="match status" value="1"/>
</dbReference>
<sequence length="318" mass="35991">MRFAASLLPLLITILAAVLLAARQVAQPPTSLRPKVFVIGLSKTGTSSIGDALALVGYKRLGWKDIRSRHLVHTWANGDFAALVDQTRYYDAFEDLPWPYMYRHLAELYPDAKFILSLRRDEQTWLRSMRRHVGRGSWQPYSYFYGTAEVDGNEAVVLQSYRNHTANVRHYFQHQPHRYAELVIDDGDANWNALCSVAECPPITTTTTTTNSSSVLSVPFPKSNTAAHWQNGAILDNLHFLWGWTITRIEELSASSYYMGGWSPVNRFLALSWDLVSMVEQACSELYFRATVPMALEGGGVDYRMRGWAEESSSIRVS</sequence>
<accession>A0AAN7T8B1</accession>
<dbReference type="AlphaFoldDB" id="A0AAN7T8B1"/>
<evidence type="ECO:0000256" key="1">
    <source>
        <dbReference type="SAM" id="SignalP"/>
    </source>
</evidence>
<gene>
    <name evidence="2" type="ORF">LTR62_003148</name>
</gene>
<dbReference type="EMBL" id="JAVRRL010000205">
    <property type="protein sequence ID" value="KAK5104835.1"/>
    <property type="molecule type" value="Genomic_DNA"/>
</dbReference>
<dbReference type="PANTHER" id="PTHR36978:SF4">
    <property type="entry name" value="P-LOOP CONTAINING NUCLEOSIDE TRIPHOSPHATE HYDROLASE PROTEIN"/>
    <property type="match status" value="1"/>
</dbReference>
<reference evidence="2" key="1">
    <citation type="submission" date="2023-08" db="EMBL/GenBank/DDBJ databases">
        <title>Black Yeasts Isolated from many extreme environments.</title>
        <authorList>
            <person name="Coleine C."/>
            <person name="Stajich J.E."/>
            <person name="Selbmann L."/>
        </authorList>
    </citation>
    <scope>NUCLEOTIDE SEQUENCE</scope>
    <source>
        <strain evidence="2">CCFEE 5401</strain>
    </source>
</reference>
<feature type="signal peptide" evidence="1">
    <location>
        <begin position="1"/>
        <end position="26"/>
    </location>
</feature>
<name>A0AAN7T8B1_9PEZI</name>
<keyword evidence="1" id="KW-0732">Signal</keyword>
<organism evidence="2 3">
    <name type="scientific">Meristemomyces frigidus</name>
    <dbReference type="NCBI Taxonomy" id="1508187"/>
    <lineage>
        <taxon>Eukaryota</taxon>
        <taxon>Fungi</taxon>
        <taxon>Dikarya</taxon>
        <taxon>Ascomycota</taxon>
        <taxon>Pezizomycotina</taxon>
        <taxon>Dothideomycetes</taxon>
        <taxon>Dothideomycetidae</taxon>
        <taxon>Mycosphaerellales</taxon>
        <taxon>Teratosphaeriaceae</taxon>
        <taxon>Meristemomyces</taxon>
    </lineage>
</organism>
<dbReference type="SUPFAM" id="SSF52540">
    <property type="entry name" value="P-loop containing nucleoside triphosphate hydrolases"/>
    <property type="match status" value="1"/>
</dbReference>
<dbReference type="InterPro" id="IPR027417">
    <property type="entry name" value="P-loop_NTPase"/>
</dbReference>
<dbReference type="PANTHER" id="PTHR36978">
    <property type="entry name" value="P-LOOP CONTAINING NUCLEOTIDE TRIPHOSPHATE HYDROLASE"/>
    <property type="match status" value="1"/>
</dbReference>
<dbReference type="Proteomes" id="UP001310890">
    <property type="component" value="Unassembled WGS sequence"/>
</dbReference>
<evidence type="ECO:0008006" key="4">
    <source>
        <dbReference type="Google" id="ProtNLM"/>
    </source>
</evidence>
<proteinExistence type="predicted"/>
<protein>
    <recommendedName>
        <fullName evidence="4">P-loop containing nucleoside triphosphate hydrolase protein</fullName>
    </recommendedName>
</protein>
<dbReference type="InterPro" id="IPR040632">
    <property type="entry name" value="Sulfotransfer_4"/>
</dbReference>
<dbReference type="Pfam" id="PF17784">
    <property type="entry name" value="Sulfotransfer_4"/>
    <property type="match status" value="1"/>
</dbReference>